<comment type="caution">
    <text evidence="2">The sequence shown here is derived from an EMBL/GenBank/DDBJ whole genome shotgun (WGS) entry which is preliminary data.</text>
</comment>
<keyword evidence="3" id="KW-1185">Reference proteome</keyword>
<evidence type="ECO:0000256" key="1">
    <source>
        <dbReference type="SAM" id="Phobius"/>
    </source>
</evidence>
<feature type="transmembrane region" description="Helical" evidence="1">
    <location>
        <begin position="44"/>
        <end position="67"/>
    </location>
</feature>
<evidence type="ECO:0000313" key="2">
    <source>
        <dbReference type="EMBL" id="MWB99106.1"/>
    </source>
</evidence>
<keyword evidence="1" id="KW-0472">Membrane</keyword>
<proteinExistence type="predicted"/>
<organism evidence="2 3">
    <name type="scientific">Agromyces seonyuensis</name>
    <dbReference type="NCBI Taxonomy" id="2662446"/>
    <lineage>
        <taxon>Bacteria</taxon>
        <taxon>Bacillati</taxon>
        <taxon>Actinomycetota</taxon>
        <taxon>Actinomycetes</taxon>
        <taxon>Micrococcales</taxon>
        <taxon>Microbacteriaceae</taxon>
        <taxon>Agromyces</taxon>
    </lineage>
</organism>
<name>A0A6I4NXR8_9MICO</name>
<evidence type="ECO:0000313" key="3">
    <source>
        <dbReference type="Proteomes" id="UP000438182"/>
    </source>
</evidence>
<sequence length="270" mass="27176">MGVAIADALAAPGPAPDPKRRPRWGRRTHVASRGAVRAWGALSAAWSVAVAAGAPLGPALGSLAELLRSDAELERSVEAAFAGPRASIRLVQALPLVAVAFGLVLGFDTAGVLLGSPLGIGCLAAGIVFLAAGRHWNGRLAAAALRRPVAPGLGCELVAVGMSGGAAVESARSVAERVLRERLPDADGDREAVDAVLDFAARAGAPTAALLRGESARLRRVARAAGVLRAERLAVRLLIPLGVCILPAFGLLGVAPLLISVVAGTLGAAP</sequence>
<evidence type="ECO:0008006" key="4">
    <source>
        <dbReference type="Google" id="ProtNLM"/>
    </source>
</evidence>
<accession>A0A6I4NXR8</accession>
<dbReference type="EMBL" id="WSTA01000048">
    <property type="protein sequence ID" value="MWB99106.1"/>
    <property type="molecule type" value="Genomic_DNA"/>
</dbReference>
<dbReference type="AlphaFoldDB" id="A0A6I4NXR8"/>
<dbReference type="PANTHER" id="PTHR35007">
    <property type="entry name" value="INTEGRAL MEMBRANE PROTEIN-RELATED"/>
    <property type="match status" value="1"/>
</dbReference>
<keyword evidence="1" id="KW-0812">Transmembrane</keyword>
<feature type="transmembrane region" description="Helical" evidence="1">
    <location>
        <begin position="237"/>
        <end position="263"/>
    </location>
</feature>
<protein>
    <recommendedName>
        <fullName evidence="4">Type II secretion system protein GspF domain-containing protein</fullName>
    </recommendedName>
</protein>
<dbReference type="PANTHER" id="PTHR35007:SF4">
    <property type="entry name" value="CONSERVED TRANSMEMBRANE PROTEIN-RELATED"/>
    <property type="match status" value="1"/>
</dbReference>
<dbReference type="Proteomes" id="UP000438182">
    <property type="component" value="Unassembled WGS sequence"/>
</dbReference>
<feature type="transmembrane region" description="Helical" evidence="1">
    <location>
        <begin position="113"/>
        <end position="132"/>
    </location>
</feature>
<keyword evidence="1" id="KW-1133">Transmembrane helix</keyword>
<gene>
    <name evidence="2" type="ORF">GB864_11180</name>
</gene>
<reference evidence="2 3" key="1">
    <citation type="submission" date="2019-12" db="EMBL/GenBank/DDBJ databases">
        <authorList>
            <person name="Kim Y.S."/>
        </authorList>
    </citation>
    <scope>NUCLEOTIDE SEQUENCE [LARGE SCALE GENOMIC DNA]</scope>
    <source>
        <strain evidence="2 3">MMS17-SY077</strain>
    </source>
</reference>